<gene>
    <name evidence="2" type="ORF">Lste_0365</name>
</gene>
<evidence type="ECO:0000313" key="2">
    <source>
        <dbReference type="EMBL" id="KTD71041.1"/>
    </source>
</evidence>
<evidence type="ECO:0000313" key="3">
    <source>
        <dbReference type="Proteomes" id="UP000054926"/>
    </source>
</evidence>
<evidence type="ECO:0000259" key="1">
    <source>
        <dbReference type="Pfam" id="PF10620"/>
    </source>
</evidence>
<organism evidence="2 3">
    <name type="scientific">Legionella steelei</name>
    <dbReference type="NCBI Taxonomy" id="947033"/>
    <lineage>
        <taxon>Bacteria</taxon>
        <taxon>Pseudomonadati</taxon>
        <taxon>Pseudomonadota</taxon>
        <taxon>Gammaproteobacteria</taxon>
        <taxon>Legionellales</taxon>
        <taxon>Legionellaceae</taxon>
        <taxon>Legionella</taxon>
    </lineage>
</organism>
<dbReference type="RefSeq" id="WP_058509377.1">
    <property type="nucleotide sequence ID" value="NZ_LNYY01000005.1"/>
</dbReference>
<dbReference type="OrthoDB" id="5498803at2"/>
<protein>
    <submittedName>
        <fullName evidence="2">Nucleotidyltransferase</fullName>
    </submittedName>
</protein>
<dbReference type="PATRIC" id="fig|947033.5.peg.392"/>
<accession>A0A0W0ZPF6</accession>
<dbReference type="EMBL" id="LNYY01000005">
    <property type="protein sequence ID" value="KTD71041.1"/>
    <property type="molecule type" value="Genomic_DNA"/>
</dbReference>
<feature type="domain" description="Phosphoribosyl-dephospho-CoA transferase MdcG C-terminal" evidence="1">
    <location>
        <begin position="120"/>
        <end position="211"/>
    </location>
</feature>
<dbReference type="STRING" id="947033.Lste_0365"/>
<dbReference type="Proteomes" id="UP000054926">
    <property type="component" value="Unassembled WGS sequence"/>
</dbReference>
<sequence length="221" mass="25357">MNSQRHHLIYLKPYADFVITSCHEDQKMIAGEVALWLTRGLPCIYAKQVCSATSFERGLINLGVTLFHENKKHRVGMQVAPSFVQKQQPLPQLLEMQNFFSSYYGIEDLTSITATYPISDIAVYGSFLFQYLSGAPFVNDASDLDLLIHYQEYAWTDLHETISALTKKFNRTIDGEVRFHNFGDIPIKELLDLSAKKLLCKRKDSITLLSRAELYEHYPLL</sequence>
<dbReference type="Pfam" id="PF10620">
    <property type="entry name" value="MdcG"/>
    <property type="match status" value="1"/>
</dbReference>
<name>A0A0W0ZPF6_9GAMM</name>
<keyword evidence="3" id="KW-1185">Reference proteome</keyword>
<dbReference type="GO" id="GO:0016740">
    <property type="term" value="F:transferase activity"/>
    <property type="evidence" value="ECO:0007669"/>
    <property type="project" value="UniProtKB-KW"/>
</dbReference>
<proteinExistence type="predicted"/>
<comment type="caution">
    <text evidence="2">The sequence shown here is derived from an EMBL/GenBank/DDBJ whole genome shotgun (WGS) entry which is preliminary data.</text>
</comment>
<dbReference type="InterPro" id="IPR049180">
    <property type="entry name" value="MdcG_C"/>
</dbReference>
<dbReference type="AlphaFoldDB" id="A0A0W0ZPF6"/>
<keyword evidence="2" id="KW-0808">Transferase</keyword>
<reference evidence="2 3" key="1">
    <citation type="submission" date="2015-11" db="EMBL/GenBank/DDBJ databases">
        <title>Genomic analysis of 38 Legionella species identifies large and diverse effector repertoires.</title>
        <authorList>
            <person name="Burstein D."/>
            <person name="Amaro F."/>
            <person name="Zusman T."/>
            <person name="Lifshitz Z."/>
            <person name="Cohen O."/>
            <person name="Gilbert J.A."/>
            <person name="Pupko T."/>
            <person name="Shuman H.A."/>
            <person name="Segal G."/>
        </authorList>
    </citation>
    <scope>NUCLEOTIDE SEQUENCE [LARGE SCALE GENOMIC DNA]</scope>
    <source>
        <strain evidence="2 3">IMVS3376</strain>
    </source>
</reference>